<dbReference type="EMBL" id="JAGTJR010000019">
    <property type="protein sequence ID" value="KAH7045318.1"/>
    <property type="molecule type" value="Genomic_DNA"/>
</dbReference>
<name>A0ABQ8G5I4_9PEZI</name>
<dbReference type="CDD" id="cd00067">
    <property type="entry name" value="GAL4"/>
    <property type="match status" value="1"/>
</dbReference>
<dbReference type="Pfam" id="PF00172">
    <property type="entry name" value="Zn_clus"/>
    <property type="match status" value="1"/>
</dbReference>
<dbReference type="SUPFAM" id="SSF57701">
    <property type="entry name" value="Zn2/Cys6 DNA-binding domain"/>
    <property type="match status" value="1"/>
</dbReference>
<protein>
    <recommendedName>
        <fullName evidence="3">Zn(2)-C6 fungal-type domain-containing protein</fullName>
    </recommendedName>
</protein>
<feature type="domain" description="Zn(2)-C6 fungal-type" evidence="3">
    <location>
        <begin position="28"/>
        <end position="58"/>
    </location>
</feature>
<dbReference type="SMART" id="SM00066">
    <property type="entry name" value="GAL4"/>
    <property type="match status" value="1"/>
</dbReference>
<evidence type="ECO:0000256" key="2">
    <source>
        <dbReference type="SAM" id="MobiDB-lite"/>
    </source>
</evidence>
<dbReference type="PANTHER" id="PTHR47657:SF13">
    <property type="entry name" value="ZN(2)-C6 FUNGAL-TYPE DOMAIN-CONTAINING PROTEIN-RELATED"/>
    <property type="match status" value="1"/>
</dbReference>
<comment type="caution">
    <text evidence="4">The sequence shown here is derived from an EMBL/GenBank/DDBJ whole genome shotgun (WGS) entry which is preliminary data.</text>
</comment>
<dbReference type="InterPro" id="IPR036864">
    <property type="entry name" value="Zn2-C6_fun-type_DNA-bd_sf"/>
</dbReference>
<dbReference type="PROSITE" id="PS00463">
    <property type="entry name" value="ZN2_CY6_FUNGAL_1"/>
    <property type="match status" value="1"/>
</dbReference>
<proteinExistence type="predicted"/>
<dbReference type="InterPro" id="IPR021858">
    <property type="entry name" value="Fun_TF"/>
</dbReference>
<dbReference type="InterPro" id="IPR052400">
    <property type="entry name" value="Zn2-C6_fungal_TF"/>
</dbReference>
<feature type="compositionally biased region" description="Low complexity" evidence="2">
    <location>
        <begin position="90"/>
        <end position="109"/>
    </location>
</feature>
<feature type="compositionally biased region" description="Basic residues" evidence="2">
    <location>
        <begin position="16"/>
        <end position="34"/>
    </location>
</feature>
<evidence type="ECO:0000259" key="3">
    <source>
        <dbReference type="PROSITE" id="PS50048"/>
    </source>
</evidence>
<keyword evidence="1" id="KW-0539">Nucleus</keyword>
<organism evidence="4 5">
    <name type="scientific">Macrophomina phaseolina</name>
    <dbReference type="NCBI Taxonomy" id="35725"/>
    <lineage>
        <taxon>Eukaryota</taxon>
        <taxon>Fungi</taxon>
        <taxon>Dikarya</taxon>
        <taxon>Ascomycota</taxon>
        <taxon>Pezizomycotina</taxon>
        <taxon>Dothideomycetes</taxon>
        <taxon>Dothideomycetes incertae sedis</taxon>
        <taxon>Botryosphaeriales</taxon>
        <taxon>Botryosphaeriaceae</taxon>
        <taxon>Macrophomina</taxon>
    </lineage>
</organism>
<dbReference type="Pfam" id="PF11951">
    <property type="entry name" value="Fungal_trans_2"/>
    <property type="match status" value="1"/>
</dbReference>
<feature type="region of interest" description="Disordered" evidence="2">
    <location>
        <begin position="63"/>
        <end position="115"/>
    </location>
</feature>
<dbReference type="Proteomes" id="UP000774617">
    <property type="component" value="Unassembled WGS sequence"/>
</dbReference>
<dbReference type="PANTHER" id="PTHR47657">
    <property type="entry name" value="STEROL REGULATORY ELEMENT-BINDING PROTEIN ECM22"/>
    <property type="match status" value="1"/>
</dbReference>
<evidence type="ECO:0000256" key="1">
    <source>
        <dbReference type="ARBA" id="ARBA00023242"/>
    </source>
</evidence>
<dbReference type="PROSITE" id="PS50048">
    <property type="entry name" value="ZN2_CY6_FUNGAL_2"/>
    <property type="match status" value="1"/>
</dbReference>
<feature type="compositionally biased region" description="Polar residues" evidence="2">
    <location>
        <begin position="1"/>
        <end position="10"/>
    </location>
</feature>
<feature type="region of interest" description="Disordered" evidence="2">
    <location>
        <begin position="1"/>
        <end position="34"/>
    </location>
</feature>
<sequence>MSPMQTSDSDSPGMARRSRRSHKKSRAGCKNCKRRRIKCDESRPGCRNCAAFSVHCDFDPRPPETLERIIDPVQPVRRGRGRPRKGWDLSSNTSSPSSAAGSPAGDTASPMPATELQSGLNVSDLELMHQFTTSTFRELGGGAIGTMWCINIPRLGFSHDFILHNAMALSAMHLAYQNPDRREHYATLAAHHSTIGLQKTSDLLPNLSEENCHAIYVSAVLVCLYVFAKGPSPGDFLVFSEHGPSEWMPLLKGVVSIVEMFGRSILFTGPLAPMQNGPSKASQPVTVIEKKPRIDWEQRFEDLRSLISLSAHPDSATYMTALEGLAQCYEGIFGKGPDASYSGNTANQVHLGWLYRMQDAFVECLHQHHPLALLVLAHFSPLLKSMEPLWFMEGWAEHLITGVHGFVDQSYWTWLQWPMEQVEMYSTLLSANNPSAS</sequence>
<accession>A0ABQ8G5I4</accession>
<evidence type="ECO:0000313" key="4">
    <source>
        <dbReference type="EMBL" id="KAH7045318.1"/>
    </source>
</evidence>
<reference evidence="4 5" key="1">
    <citation type="journal article" date="2021" name="Nat. Commun.">
        <title>Genetic determinants of endophytism in the Arabidopsis root mycobiome.</title>
        <authorList>
            <person name="Mesny F."/>
            <person name="Miyauchi S."/>
            <person name="Thiergart T."/>
            <person name="Pickel B."/>
            <person name="Atanasova L."/>
            <person name="Karlsson M."/>
            <person name="Huettel B."/>
            <person name="Barry K.W."/>
            <person name="Haridas S."/>
            <person name="Chen C."/>
            <person name="Bauer D."/>
            <person name="Andreopoulos W."/>
            <person name="Pangilinan J."/>
            <person name="LaButti K."/>
            <person name="Riley R."/>
            <person name="Lipzen A."/>
            <person name="Clum A."/>
            <person name="Drula E."/>
            <person name="Henrissat B."/>
            <person name="Kohler A."/>
            <person name="Grigoriev I.V."/>
            <person name="Martin F.M."/>
            <person name="Hacquard S."/>
        </authorList>
    </citation>
    <scope>NUCLEOTIDE SEQUENCE [LARGE SCALE GENOMIC DNA]</scope>
    <source>
        <strain evidence="4 5">MPI-SDFR-AT-0080</strain>
    </source>
</reference>
<gene>
    <name evidence="4" type="ORF">B0J12DRAFT_155278</name>
</gene>
<keyword evidence="5" id="KW-1185">Reference proteome</keyword>
<dbReference type="Gene3D" id="4.10.240.10">
    <property type="entry name" value="Zn(2)-C6 fungal-type DNA-binding domain"/>
    <property type="match status" value="1"/>
</dbReference>
<dbReference type="InterPro" id="IPR001138">
    <property type="entry name" value="Zn2Cys6_DnaBD"/>
</dbReference>
<evidence type="ECO:0000313" key="5">
    <source>
        <dbReference type="Proteomes" id="UP000774617"/>
    </source>
</evidence>